<reference evidence="1" key="1">
    <citation type="submission" date="2020-08" db="EMBL/GenBank/DDBJ databases">
        <title>Multicomponent nature underlies the extraordinary mechanical properties of spider dragline silk.</title>
        <authorList>
            <person name="Kono N."/>
            <person name="Nakamura H."/>
            <person name="Mori M."/>
            <person name="Yoshida Y."/>
            <person name="Ohtoshi R."/>
            <person name="Malay A.D."/>
            <person name="Moran D.A.P."/>
            <person name="Tomita M."/>
            <person name="Numata K."/>
            <person name="Arakawa K."/>
        </authorList>
    </citation>
    <scope>NUCLEOTIDE SEQUENCE</scope>
</reference>
<sequence length="172" mass="19325">MTLNVPSTNGVLDTSVSLLMAYIPETNTCKTLVKIMTERDFMQFTKGKPSVHGLTHAHSYPINVQCHNGVKDPKGRWCVCNSGWDSAEFDHRNFNLDVQVYHMCTVWMGKMTAEQAKNITVQMINRHAITTGVIVSFLSYLSISKVSLKAPHFDFTANLTRHSKIPPHMSSL</sequence>
<evidence type="ECO:0000313" key="2">
    <source>
        <dbReference type="Proteomes" id="UP000886998"/>
    </source>
</evidence>
<accession>A0A8X6X6Y7</accession>
<keyword evidence="2" id="KW-1185">Reference proteome</keyword>
<proteinExistence type="predicted"/>
<dbReference type="OrthoDB" id="5977855at2759"/>
<dbReference type="Proteomes" id="UP000886998">
    <property type="component" value="Unassembled WGS sequence"/>
</dbReference>
<name>A0A8X6X6Y7_9ARAC</name>
<dbReference type="EMBL" id="BMAV01006331">
    <property type="protein sequence ID" value="GFY48173.1"/>
    <property type="molecule type" value="Genomic_DNA"/>
</dbReference>
<organism evidence="1 2">
    <name type="scientific">Trichonephila inaurata madagascariensis</name>
    <dbReference type="NCBI Taxonomy" id="2747483"/>
    <lineage>
        <taxon>Eukaryota</taxon>
        <taxon>Metazoa</taxon>
        <taxon>Ecdysozoa</taxon>
        <taxon>Arthropoda</taxon>
        <taxon>Chelicerata</taxon>
        <taxon>Arachnida</taxon>
        <taxon>Araneae</taxon>
        <taxon>Araneomorphae</taxon>
        <taxon>Entelegynae</taxon>
        <taxon>Araneoidea</taxon>
        <taxon>Nephilidae</taxon>
        <taxon>Trichonephila</taxon>
        <taxon>Trichonephila inaurata</taxon>
    </lineage>
</organism>
<dbReference type="AlphaFoldDB" id="A0A8X6X6Y7"/>
<evidence type="ECO:0000313" key="1">
    <source>
        <dbReference type="EMBL" id="GFY48173.1"/>
    </source>
</evidence>
<gene>
    <name evidence="1" type="primary">AVEN_8996_1</name>
    <name evidence="1" type="ORF">TNIN_65941</name>
</gene>
<protein>
    <submittedName>
        <fullName evidence="1">Uncharacterized protein</fullName>
    </submittedName>
</protein>
<comment type="caution">
    <text evidence="1">The sequence shown here is derived from an EMBL/GenBank/DDBJ whole genome shotgun (WGS) entry which is preliminary data.</text>
</comment>